<keyword evidence="1" id="KW-0732">Signal</keyword>
<dbReference type="AlphaFoldDB" id="A0A521EAD5"/>
<protein>
    <submittedName>
        <fullName evidence="5">3D (Asp-Asp-Asp) domain-containing protein</fullName>
    </submittedName>
</protein>
<keyword evidence="6" id="KW-1185">Reference proteome</keyword>
<accession>A0A521EAD5</accession>
<evidence type="ECO:0000313" key="5">
    <source>
        <dbReference type="EMBL" id="SMO80411.1"/>
    </source>
</evidence>
<feature type="domain" description="TadE-like" evidence="4">
    <location>
        <begin position="18"/>
        <end position="60"/>
    </location>
</feature>
<dbReference type="InterPro" id="IPR051933">
    <property type="entry name" value="Resuscitation_pf_RpfB"/>
</dbReference>
<dbReference type="Pfam" id="PF06725">
    <property type="entry name" value="3D"/>
    <property type="match status" value="1"/>
</dbReference>
<dbReference type="Pfam" id="PF07811">
    <property type="entry name" value="TadE"/>
    <property type="match status" value="1"/>
</dbReference>
<evidence type="ECO:0000256" key="2">
    <source>
        <dbReference type="SAM" id="Phobius"/>
    </source>
</evidence>
<dbReference type="Gene3D" id="2.40.40.10">
    <property type="entry name" value="RlpA-like domain"/>
    <property type="match status" value="1"/>
</dbReference>
<evidence type="ECO:0000256" key="1">
    <source>
        <dbReference type="ARBA" id="ARBA00022729"/>
    </source>
</evidence>
<dbReference type="InterPro" id="IPR012495">
    <property type="entry name" value="TadE-like_dom"/>
</dbReference>
<name>A0A521EAD5_9BACL</name>
<dbReference type="Proteomes" id="UP000315636">
    <property type="component" value="Unassembled WGS sequence"/>
</dbReference>
<keyword evidence="2" id="KW-0472">Membrane</keyword>
<dbReference type="InterPro" id="IPR059180">
    <property type="entry name" value="3D_YorM"/>
</dbReference>
<reference evidence="5 6" key="1">
    <citation type="submission" date="2017-05" db="EMBL/GenBank/DDBJ databases">
        <authorList>
            <person name="Varghese N."/>
            <person name="Submissions S."/>
        </authorList>
    </citation>
    <scope>NUCLEOTIDE SEQUENCE [LARGE SCALE GENOMIC DNA]</scope>
    <source>
        <strain evidence="5 6">DSM 45474</strain>
    </source>
</reference>
<dbReference type="PANTHER" id="PTHR39160:SF4">
    <property type="entry name" value="RESUSCITATION-PROMOTING FACTOR RPFB"/>
    <property type="match status" value="1"/>
</dbReference>
<dbReference type="PANTHER" id="PTHR39160">
    <property type="entry name" value="CELL WALL-BINDING PROTEIN YOCH"/>
    <property type="match status" value="1"/>
</dbReference>
<dbReference type="CDD" id="cd14667">
    <property type="entry name" value="3D_containing_proteins"/>
    <property type="match status" value="1"/>
</dbReference>
<dbReference type="InterPro" id="IPR010611">
    <property type="entry name" value="3D_dom"/>
</dbReference>
<dbReference type="EMBL" id="FXTI01000008">
    <property type="protein sequence ID" value="SMO80411.1"/>
    <property type="molecule type" value="Genomic_DNA"/>
</dbReference>
<dbReference type="GO" id="GO:0019867">
    <property type="term" value="C:outer membrane"/>
    <property type="evidence" value="ECO:0007669"/>
    <property type="project" value="InterPro"/>
</dbReference>
<evidence type="ECO:0000313" key="6">
    <source>
        <dbReference type="Proteomes" id="UP000315636"/>
    </source>
</evidence>
<evidence type="ECO:0000259" key="4">
    <source>
        <dbReference type="Pfam" id="PF07811"/>
    </source>
</evidence>
<dbReference type="SUPFAM" id="SSF50685">
    <property type="entry name" value="Barwin-like endoglucanases"/>
    <property type="match status" value="1"/>
</dbReference>
<dbReference type="GO" id="GO:0009254">
    <property type="term" value="P:peptidoglycan turnover"/>
    <property type="evidence" value="ECO:0007669"/>
    <property type="project" value="InterPro"/>
</dbReference>
<gene>
    <name evidence="5" type="ORF">SAMN06264849_108111</name>
</gene>
<dbReference type="InterPro" id="IPR036908">
    <property type="entry name" value="RlpA-like_sf"/>
</dbReference>
<sequence length="246" mass="26524">MKKHIRRWMLHSQRYRRGAATIEFMVILPLFFLLGLVVWQLVLTGMAVVDTQAAVRDTVRVVSTSGDKEKGVKEGKDSFGSPEGYSLKKLKVKIEGEEVLVKATTKIPLLFMDSSPFTYQTQSKAPMLAQPVFGQANMEAPKGATSLGTFTLTAYTAGPESTGKSPGDPGYGVTASGAPVSEGVTIAVDPSVIPLGSRVYIEGIGYRTAQDTGGAIKGNRIDVYMDSLTEARLFGVKKNVRVMLVD</sequence>
<dbReference type="RefSeq" id="WP_425462708.1">
    <property type="nucleotide sequence ID" value="NZ_FXTI01000008.1"/>
</dbReference>
<feature type="domain" description="3D" evidence="3">
    <location>
        <begin position="185"/>
        <end position="245"/>
    </location>
</feature>
<dbReference type="GO" id="GO:0004553">
    <property type="term" value="F:hydrolase activity, hydrolyzing O-glycosyl compounds"/>
    <property type="evidence" value="ECO:0007669"/>
    <property type="project" value="InterPro"/>
</dbReference>
<evidence type="ECO:0000259" key="3">
    <source>
        <dbReference type="Pfam" id="PF06725"/>
    </source>
</evidence>
<keyword evidence="2" id="KW-0812">Transmembrane</keyword>
<keyword evidence="2" id="KW-1133">Transmembrane helix</keyword>
<feature type="transmembrane region" description="Helical" evidence="2">
    <location>
        <begin position="21"/>
        <end position="42"/>
    </location>
</feature>
<proteinExistence type="predicted"/>
<organism evidence="5 6">
    <name type="scientific">Melghirimyces algeriensis</name>
    <dbReference type="NCBI Taxonomy" id="910412"/>
    <lineage>
        <taxon>Bacteria</taxon>
        <taxon>Bacillati</taxon>
        <taxon>Bacillota</taxon>
        <taxon>Bacilli</taxon>
        <taxon>Bacillales</taxon>
        <taxon>Thermoactinomycetaceae</taxon>
        <taxon>Melghirimyces</taxon>
    </lineage>
</organism>